<dbReference type="RefSeq" id="XP_018746264.1">
    <property type="nucleotide sequence ID" value="XM_018890015.1"/>
</dbReference>
<dbReference type="GeneID" id="30060821"/>
<dbReference type="EMBL" id="CM000582">
    <property type="protein sequence ID" value="EWG40073.1"/>
    <property type="molecule type" value="Genomic_DNA"/>
</dbReference>
<proteinExistence type="predicted"/>
<sequence length="117" mass="12622">MFHGAPSARSNLSDWGGSDRTLLGYGAMTGDARLGPSKDSRLSWKRLPLIVLDKHRPVLFVGREYGTTSEASAARLQDSGSDGGSRVGDDIFMSTTVTALLIVYNVELQRIGSQGHR</sequence>
<keyword evidence="2" id="KW-1185">Reference proteome</keyword>
<evidence type="ECO:0000313" key="1">
    <source>
        <dbReference type="EMBL" id="EWG40073.1"/>
    </source>
</evidence>
<dbReference type="VEuPathDB" id="FungiDB:FVEG_02630"/>
<dbReference type="Proteomes" id="UP000009096">
    <property type="component" value="Chromosome 5"/>
</dbReference>
<name>W7LL00_GIBM7</name>
<dbReference type="KEGG" id="fvr:FVEG_02630"/>
<organism evidence="1 2">
    <name type="scientific">Gibberella moniliformis (strain M3125 / FGSC 7600)</name>
    <name type="common">Maize ear and stalk rot fungus</name>
    <name type="synonym">Fusarium verticillioides</name>
    <dbReference type="NCBI Taxonomy" id="334819"/>
    <lineage>
        <taxon>Eukaryota</taxon>
        <taxon>Fungi</taxon>
        <taxon>Dikarya</taxon>
        <taxon>Ascomycota</taxon>
        <taxon>Pezizomycotina</taxon>
        <taxon>Sordariomycetes</taxon>
        <taxon>Hypocreomycetidae</taxon>
        <taxon>Hypocreales</taxon>
        <taxon>Nectriaceae</taxon>
        <taxon>Fusarium</taxon>
        <taxon>Fusarium fujikuroi species complex</taxon>
    </lineage>
</organism>
<gene>
    <name evidence="1" type="ORF">FVEG_02630</name>
</gene>
<dbReference type="AlphaFoldDB" id="W7LL00"/>
<evidence type="ECO:0000313" key="2">
    <source>
        <dbReference type="Proteomes" id="UP000009096"/>
    </source>
</evidence>
<dbReference type="EMBL" id="DS022244">
    <property type="protein sequence ID" value="EWG40073.1"/>
    <property type="molecule type" value="Genomic_DNA"/>
</dbReference>
<reference evidence="1 2" key="1">
    <citation type="journal article" date="2010" name="Nature">
        <title>Comparative genomics reveals mobile pathogenicity chromosomes in Fusarium.</title>
        <authorList>
            <person name="Ma L.J."/>
            <person name="van der Does H.C."/>
            <person name="Borkovich K.A."/>
            <person name="Coleman J.J."/>
            <person name="Daboussi M.J."/>
            <person name="Di Pietro A."/>
            <person name="Dufresne M."/>
            <person name="Freitag M."/>
            <person name="Grabherr M."/>
            <person name="Henrissat B."/>
            <person name="Houterman P.M."/>
            <person name="Kang S."/>
            <person name="Shim W.B."/>
            <person name="Woloshuk C."/>
            <person name="Xie X."/>
            <person name="Xu J.R."/>
            <person name="Antoniw J."/>
            <person name="Baker S.E."/>
            <person name="Bluhm B.H."/>
            <person name="Breakspear A."/>
            <person name="Brown D.W."/>
            <person name="Butchko R.A."/>
            <person name="Chapman S."/>
            <person name="Coulson R."/>
            <person name="Coutinho P.M."/>
            <person name="Danchin E.G."/>
            <person name="Diener A."/>
            <person name="Gale L.R."/>
            <person name="Gardiner D.M."/>
            <person name="Goff S."/>
            <person name="Hammond-Kosack K.E."/>
            <person name="Hilburn K."/>
            <person name="Hua-Van A."/>
            <person name="Jonkers W."/>
            <person name="Kazan K."/>
            <person name="Kodira C.D."/>
            <person name="Koehrsen M."/>
            <person name="Kumar L."/>
            <person name="Lee Y.H."/>
            <person name="Li L."/>
            <person name="Manners J.M."/>
            <person name="Miranda-Saavedra D."/>
            <person name="Mukherjee M."/>
            <person name="Park G."/>
            <person name="Park J."/>
            <person name="Park S.Y."/>
            <person name="Proctor R.H."/>
            <person name="Regev A."/>
            <person name="Ruiz-Roldan M.C."/>
            <person name="Sain D."/>
            <person name="Sakthikumar S."/>
            <person name="Sykes S."/>
            <person name="Schwartz D.C."/>
            <person name="Turgeon B.G."/>
            <person name="Wapinski I."/>
            <person name="Yoder O."/>
            <person name="Young S."/>
            <person name="Zeng Q."/>
            <person name="Zhou S."/>
            <person name="Galagan J."/>
            <person name="Cuomo C.A."/>
            <person name="Kistler H.C."/>
            <person name="Rep M."/>
        </authorList>
    </citation>
    <scope>NUCLEOTIDE SEQUENCE [LARGE SCALE GENOMIC DNA]</scope>
    <source>
        <strain evidence="2">M3125 / FGSC 7600</strain>
    </source>
</reference>
<protein>
    <submittedName>
        <fullName evidence="1">Uncharacterized protein</fullName>
    </submittedName>
</protein>
<accession>W7LL00</accession>